<feature type="transmembrane region" description="Helical" evidence="6">
    <location>
        <begin position="12"/>
        <end position="33"/>
    </location>
</feature>
<dbReference type="InterPro" id="IPR001958">
    <property type="entry name" value="Tet-R_TetA/multi-R_MdtG-like"/>
</dbReference>
<dbReference type="PRINTS" id="PR01035">
    <property type="entry name" value="TCRTETA"/>
</dbReference>
<feature type="transmembrane region" description="Helical" evidence="6">
    <location>
        <begin position="107"/>
        <end position="128"/>
    </location>
</feature>
<evidence type="ECO:0000256" key="6">
    <source>
        <dbReference type="SAM" id="Phobius"/>
    </source>
</evidence>
<evidence type="ECO:0000259" key="7">
    <source>
        <dbReference type="PROSITE" id="PS50850"/>
    </source>
</evidence>
<feature type="transmembrane region" description="Helical" evidence="6">
    <location>
        <begin position="190"/>
        <end position="210"/>
    </location>
</feature>
<organism evidence="8 9">
    <name type="scientific">Sphingorhabdus arenilitoris</name>
    <dbReference type="NCBI Taxonomy" id="1490041"/>
    <lineage>
        <taxon>Bacteria</taxon>
        <taxon>Pseudomonadati</taxon>
        <taxon>Pseudomonadota</taxon>
        <taxon>Alphaproteobacteria</taxon>
        <taxon>Sphingomonadales</taxon>
        <taxon>Sphingomonadaceae</taxon>
        <taxon>Sphingorhabdus</taxon>
    </lineage>
</organism>
<comment type="caution">
    <text evidence="8">The sequence shown here is derived from an EMBL/GenBank/DDBJ whole genome shotgun (WGS) entry which is preliminary data.</text>
</comment>
<dbReference type="Pfam" id="PF07690">
    <property type="entry name" value="MFS_1"/>
    <property type="match status" value="1"/>
</dbReference>
<dbReference type="PROSITE" id="PS50850">
    <property type="entry name" value="MFS"/>
    <property type="match status" value="1"/>
</dbReference>
<evidence type="ECO:0000256" key="2">
    <source>
        <dbReference type="ARBA" id="ARBA00022448"/>
    </source>
</evidence>
<dbReference type="InterPro" id="IPR020846">
    <property type="entry name" value="MFS_dom"/>
</dbReference>
<accession>A0ABV8RHV1</accession>
<feature type="transmembrane region" description="Helical" evidence="6">
    <location>
        <begin position="140"/>
        <end position="162"/>
    </location>
</feature>
<proteinExistence type="predicted"/>
<evidence type="ECO:0000313" key="9">
    <source>
        <dbReference type="Proteomes" id="UP001595887"/>
    </source>
</evidence>
<keyword evidence="4 6" id="KW-1133">Transmembrane helix</keyword>
<feature type="transmembrane region" description="Helical" evidence="6">
    <location>
        <begin position="404"/>
        <end position="423"/>
    </location>
</feature>
<keyword evidence="3 6" id="KW-0812">Transmembrane</keyword>
<feature type="transmembrane region" description="Helical" evidence="6">
    <location>
        <begin position="53"/>
        <end position="70"/>
    </location>
</feature>
<evidence type="ECO:0000256" key="3">
    <source>
        <dbReference type="ARBA" id="ARBA00022692"/>
    </source>
</evidence>
<feature type="transmembrane region" description="Helical" evidence="6">
    <location>
        <begin position="275"/>
        <end position="297"/>
    </location>
</feature>
<name>A0ABV8RHV1_9SPHN</name>
<keyword evidence="2" id="KW-0813">Transport</keyword>
<keyword evidence="9" id="KW-1185">Reference proteome</keyword>
<feature type="transmembrane region" description="Helical" evidence="6">
    <location>
        <begin position="82"/>
        <end position="101"/>
    </location>
</feature>
<sequence length="437" mass="47119">MSEQTILNKRAMRFVLITVFIYSAGFGIIMPALPDLIQALEGFTLSEATRMGAWIGATYAIFQFALGPLVGNLGDRFGRRPVFLVSLFAFGFDFLLMGMAQSIVWLFIGRAIAGGLGAIFGPANAAMADLSDEKDRAASFGMVGAAFGIGFIIGPAIGGLIADPHLVEGLFAAIGMNDTARFMAEHSTRLPFFFAALMAFANFIYGWFVFPETMPKENRRHFRLNRANPLGALMNLGTVPSLLPVALVYFLWSFAGQIYPASWSFFAKAQYGWDTKMVGLSLTAVGISMAFCQALVIKRAVNYFGERRTAQIGMTFGLAGFILLALITNGTIALVLCFVMGLQGIAQPALNSMMSRRLPADRQGELQGFNGSMAALAFLLAQLIFNFTLAYFTSAAAPVHFPGAPFVIAAVFAAISLTTLTLLRRAPEAEAETAKDV</sequence>
<dbReference type="InterPro" id="IPR011701">
    <property type="entry name" value="MFS"/>
</dbReference>
<feature type="transmembrane region" description="Helical" evidence="6">
    <location>
        <begin position="371"/>
        <end position="392"/>
    </location>
</feature>
<evidence type="ECO:0000256" key="4">
    <source>
        <dbReference type="ARBA" id="ARBA00022989"/>
    </source>
</evidence>
<evidence type="ECO:0000313" key="8">
    <source>
        <dbReference type="EMBL" id="MFC4292309.1"/>
    </source>
</evidence>
<dbReference type="RefSeq" id="WP_381422891.1">
    <property type="nucleotide sequence ID" value="NZ_JBHSDH010000013.1"/>
</dbReference>
<protein>
    <submittedName>
        <fullName evidence="8">MFS transporter</fullName>
    </submittedName>
</protein>
<reference evidence="9" key="1">
    <citation type="journal article" date="2019" name="Int. J. Syst. Evol. Microbiol.">
        <title>The Global Catalogue of Microorganisms (GCM) 10K type strain sequencing project: providing services to taxonomists for standard genome sequencing and annotation.</title>
        <authorList>
            <consortium name="The Broad Institute Genomics Platform"/>
            <consortium name="The Broad Institute Genome Sequencing Center for Infectious Disease"/>
            <person name="Wu L."/>
            <person name="Ma J."/>
        </authorList>
    </citation>
    <scope>NUCLEOTIDE SEQUENCE [LARGE SCALE GENOMIC DNA]</scope>
    <source>
        <strain evidence="9">CECT 8531</strain>
    </source>
</reference>
<dbReference type="InterPro" id="IPR036259">
    <property type="entry name" value="MFS_trans_sf"/>
</dbReference>
<feature type="domain" description="Major facilitator superfamily (MFS) profile" evidence="7">
    <location>
        <begin position="11"/>
        <end position="428"/>
    </location>
</feature>
<dbReference type="Gene3D" id="1.20.1250.20">
    <property type="entry name" value="MFS general substrate transporter like domains"/>
    <property type="match status" value="1"/>
</dbReference>
<evidence type="ECO:0000256" key="5">
    <source>
        <dbReference type="ARBA" id="ARBA00023136"/>
    </source>
</evidence>
<dbReference type="PANTHER" id="PTHR23504:SF15">
    <property type="entry name" value="MAJOR FACILITATOR SUPERFAMILY (MFS) PROFILE DOMAIN-CONTAINING PROTEIN"/>
    <property type="match status" value="1"/>
</dbReference>
<gene>
    <name evidence="8" type="ORF">ACFOWX_07765</name>
</gene>
<evidence type="ECO:0000256" key="1">
    <source>
        <dbReference type="ARBA" id="ARBA00004141"/>
    </source>
</evidence>
<feature type="transmembrane region" description="Helical" evidence="6">
    <location>
        <begin position="230"/>
        <end position="255"/>
    </location>
</feature>
<dbReference type="SUPFAM" id="SSF103473">
    <property type="entry name" value="MFS general substrate transporter"/>
    <property type="match status" value="1"/>
</dbReference>
<dbReference type="EMBL" id="JBHSDH010000013">
    <property type="protein sequence ID" value="MFC4292309.1"/>
    <property type="molecule type" value="Genomic_DNA"/>
</dbReference>
<dbReference type="PANTHER" id="PTHR23504">
    <property type="entry name" value="MAJOR FACILITATOR SUPERFAMILY DOMAIN-CONTAINING PROTEIN 10"/>
    <property type="match status" value="1"/>
</dbReference>
<dbReference type="Proteomes" id="UP001595887">
    <property type="component" value="Unassembled WGS sequence"/>
</dbReference>
<keyword evidence="5 6" id="KW-0472">Membrane</keyword>
<comment type="subcellular location">
    <subcellularLocation>
        <location evidence="1">Membrane</location>
        <topology evidence="1">Multi-pass membrane protein</topology>
    </subcellularLocation>
</comment>